<keyword evidence="1" id="KW-0472">Membrane</keyword>
<evidence type="ECO:0000256" key="1">
    <source>
        <dbReference type="SAM" id="Phobius"/>
    </source>
</evidence>
<dbReference type="Proteomes" id="UP000230959">
    <property type="component" value="Unassembled WGS sequence"/>
</dbReference>
<organism evidence="2 3">
    <name type="scientific">Candidatus Terrybacteria bacterium CG10_big_fil_rev_8_21_14_0_10_41_10</name>
    <dbReference type="NCBI Taxonomy" id="1975026"/>
    <lineage>
        <taxon>Bacteria</taxon>
        <taxon>Candidatus Terryibacteriota</taxon>
    </lineage>
</organism>
<gene>
    <name evidence="2" type="ORF">COV02_01415</name>
</gene>
<accession>A0A2M8LAM7</accession>
<evidence type="ECO:0008006" key="4">
    <source>
        <dbReference type="Google" id="ProtNLM"/>
    </source>
</evidence>
<keyword evidence="1" id="KW-1133">Transmembrane helix</keyword>
<keyword evidence="1" id="KW-0812">Transmembrane</keyword>
<dbReference type="EMBL" id="PFER01000023">
    <property type="protein sequence ID" value="PJE73651.1"/>
    <property type="molecule type" value="Genomic_DNA"/>
</dbReference>
<name>A0A2M8LAM7_9BACT</name>
<dbReference type="AlphaFoldDB" id="A0A2M8LAM7"/>
<protein>
    <recommendedName>
        <fullName evidence="4">DUF11 domain-containing protein</fullName>
    </recommendedName>
</protein>
<sequence>MENNNGESSLEKLKKRLYKIDDSFKRRNKREDFAAGGKQSLPSSWQADEEQEKKIKPFKPMKYIIFISLFFLLVLSGFAFYVWNSGSNIISTSNVGMEISGPVYVEGGQILDVNLSIKNNNAVSLELADLIIDYPSNSFTGLGESLSRERTSLGDIEPGEIINKNIDVTFFGLEDEEKKIKVTIEYRTVNSNAIFAKEAEYVVKITKSPIGLLLSLPKETVSGGQINMDVEIVSNSETLAKRVRLEAKYPPGFKFSESSIKPSEGDSAWLLGDIGSLQKKKITIKGFLDGQNQEERTFVFSVGTLGEDKILRVYGSASEKIAIKKTPLNLSMLINGQNEEKNVIAAGETARVNLEWENNLNDYIRDLQIELKLDGEAYEESSVSVGRGLYRTFDDTILWTPNSLSDLSSIKPGDIGKTQLSFKIKNPLPIYGADDKDFSISLEANISGKGTSADYENKIITDSVNKEIMVASGIRALGRTLYFSGSLENDGPIPPEVGEDTSYTVVWSLANNSNDLSDAKITATIPPYVEWMDSFSPSSEDIVFDESNSTITWNIGDLAAGTGLIRQAREISFQLLFSPSLIQAGTAPEIVSEAKFEAYDEFVEEMLYTAISALDIKLSKDPLSNDSKNNKVGSE</sequence>
<comment type="caution">
    <text evidence="2">The sequence shown here is derived from an EMBL/GenBank/DDBJ whole genome shotgun (WGS) entry which is preliminary data.</text>
</comment>
<dbReference type="Gene3D" id="2.60.40.1170">
    <property type="entry name" value="Mu homology domain, subdomain B"/>
    <property type="match status" value="1"/>
</dbReference>
<proteinExistence type="predicted"/>
<evidence type="ECO:0000313" key="2">
    <source>
        <dbReference type="EMBL" id="PJE73651.1"/>
    </source>
</evidence>
<feature type="transmembrane region" description="Helical" evidence="1">
    <location>
        <begin position="63"/>
        <end position="83"/>
    </location>
</feature>
<evidence type="ECO:0000313" key="3">
    <source>
        <dbReference type="Proteomes" id="UP000230959"/>
    </source>
</evidence>
<reference evidence="3" key="1">
    <citation type="submission" date="2017-09" db="EMBL/GenBank/DDBJ databases">
        <title>Depth-based differentiation of microbial function through sediment-hosted aquifers and enrichment of novel symbionts in the deep terrestrial subsurface.</title>
        <authorList>
            <person name="Probst A.J."/>
            <person name="Ladd B."/>
            <person name="Jarett J.K."/>
            <person name="Geller-Mcgrath D.E."/>
            <person name="Sieber C.M.K."/>
            <person name="Emerson J.B."/>
            <person name="Anantharaman K."/>
            <person name="Thomas B.C."/>
            <person name="Malmstrom R."/>
            <person name="Stieglmeier M."/>
            <person name="Klingl A."/>
            <person name="Woyke T."/>
            <person name="Ryan C.M."/>
            <person name="Banfield J.F."/>
        </authorList>
    </citation>
    <scope>NUCLEOTIDE SEQUENCE [LARGE SCALE GENOMIC DNA]</scope>
</reference>